<reference evidence="2" key="1">
    <citation type="journal article" date="2020" name="Stud. Mycol.">
        <title>101 Dothideomycetes genomes: a test case for predicting lifestyles and emergence of pathogens.</title>
        <authorList>
            <person name="Haridas S."/>
            <person name="Albert R."/>
            <person name="Binder M."/>
            <person name="Bloem J."/>
            <person name="Labutti K."/>
            <person name="Salamov A."/>
            <person name="Andreopoulos B."/>
            <person name="Baker S."/>
            <person name="Barry K."/>
            <person name="Bills G."/>
            <person name="Bluhm B."/>
            <person name="Cannon C."/>
            <person name="Castanera R."/>
            <person name="Culley D."/>
            <person name="Daum C."/>
            <person name="Ezra D."/>
            <person name="Gonzalez J."/>
            <person name="Henrissat B."/>
            <person name="Kuo A."/>
            <person name="Liang C."/>
            <person name="Lipzen A."/>
            <person name="Lutzoni F."/>
            <person name="Magnuson J."/>
            <person name="Mondo S."/>
            <person name="Nolan M."/>
            <person name="Ohm R."/>
            <person name="Pangilinan J."/>
            <person name="Park H.-J."/>
            <person name="Ramirez L."/>
            <person name="Alfaro M."/>
            <person name="Sun H."/>
            <person name="Tritt A."/>
            <person name="Yoshinaga Y."/>
            <person name="Zwiers L.-H."/>
            <person name="Turgeon B."/>
            <person name="Goodwin S."/>
            <person name="Spatafora J."/>
            <person name="Crous P."/>
            <person name="Grigoriev I."/>
        </authorList>
    </citation>
    <scope>NUCLEOTIDE SEQUENCE</scope>
    <source>
        <strain evidence="2">CBS 113818</strain>
    </source>
</reference>
<dbReference type="Proteomes" id="UP000799424">
    <property type="component" value="Unassembled WGS sequence"/>
</dbReference>
<accession>A0A6A6ZP41</accession>
<organism evidence="2 3">
    <name type="scientific">Ophiobolus disseminans</name>
    <dbReference type="NCBI Taxonomy" id="1469910"/>
    <lineage>
        <taxon>Eukaryota</taxon>
        <taxon>Fungi</taxon>
        <taxon>Dikarya</taxon>
        <taxon>Ascomycota</taxon>
        <taxon>Pezizomycotina</taxon>
        <taxon>Dothideomycetes</taxon>
        <taxon>Pleosporomycetidae</taxon>
        <taxon>Pleosporales</taxon>
        <taxon>Pleosporineae</taxon>
        <taxon>Phaeosphaeriaceae</taxon>
        <taxon>Ophiobolus</taxon>
    </lineage>
</organism>
<evidence type="ECO:0000313" key="2">
    <source>
        <dbReference type="EMBL" id="KAF2822164.1"/>
    </source>
</evidence>
<proteinExistence type="predicted"/>
<protein>
    <submittedName>
        <fullName evidence="2">Uncharacterized protein</fullName>
    </submittedName>
</protein>
<gene>
    <name evidence="2" type="ORF">CC86DRAFT_448539</name>
</gene>
<feature type="region of interest" description="Disordered" evidence="1">
    <location>
        <begin position="68"/>
        <end position="236"/>
    </location>
</feature>
<feature type="compositionally biased region" description="Basic and acidic residues" evidence="1">
    <location>
        <begin position="161"/>
        <end position="170"/>
    </location>
</feature>
<feature type="compositionally biased region" description="Polar residues" evidence="1">
    <location>
        <begin position="101"/>
        <end position="113"/>
    </location>
</feature>
<keyword evidence="3" id="KW-1185">Reference proteome</keyword>
<evidence type="ECO:0000313" key="3">
    <source>
        <dbReference type="Proteomes" id="UP000799424"/>
    </source>
</evidence>
<sequence length="236" mass="26627">MPGFSLEDFDQHIENLRTQLQYLNEGLDATDHNAPDWLAADLISLRNKSGRLQDDMKRFRDQLQSEGLAVKKAKTSNKRLSIEGTKPPTPIPTKETPKTPSQAMSPPVDQSATPRAKPAQTDNGYVTEHIDVTEEVNRRLQESRLRRLMETPSTAHKRKRDALEEPRSDSAAENEGEERSRHGYSGSEYDGTPTKRLKSSGTFEQMLKRKEDGNGQSGGAEGSRFPDRENVKRRRV</sequence>
<dbReference type="EMBL" id="MU006235">
    <property type="protein sequence ID" value="KAF2822164.1"/>
    <property type="molecule type" value="Genomic_DNA"/>
</dbReference>
<dbReference type="AlphaFoldDB" id="A0A6A6ZP41"/>
<name>A0A6A6ZP41_9PLEO</name>
<evidence type="ECO:0000256" key="1">
    <source>
        <dbReference type="SAM" id="MobiDB-lite"/>
    </source>
</evidence>
<dbReference type="OrthoDB" id="3796480at2759"/>
<feature type="compositionally biased region" description="Basic and acidic residues" evidence="1">
    <location>
        <begin position="128"/>
        <end position="149"/>
    </location>
</feature>